<keyword evidence="2 5" id="KW-0812">Transmembrane</keyword>
<name>A0A2W4CN16_9HYPH</name>
<evidence type="ECO:0000256" key="2">
    <source>
        <dbReference type="ARBA" id="ARBA00022692"/>
    </source>
</evidence>
<dbReference type="Pfam" id="PF05101">
    <property type="entry name" value="VirB3"/>
    <property type="match status" value="1"/>
</dbReference>
<protein>
    <submittedName>
        <fullName evidence="6">Conjugal transfer protein</fullName>
    </submittedName>
</protein>
<keyword evidence="4 5" id="KW-0472">Membrane</keyword>
<feature type="transmembrane region" description="Helical" evidence="5">
    <location>
        <begin position="21"/>
        <end position="40"/>
    </location>
</feature>
<evidence type="ECO:0000256" key="5">
    <source>
        <dbReference type="SAM" id="Phobius"/>
    </source>
</evidence>
<reference evidence="6 7" key="1">
    <citation type="journal article" date="2018" name="Sci. Rep.">
        <title>Rhizobium tumorigenes sp. nov., a novel plant tumorigenic bacterium isolated from cane gall tumors on thornless blackberry.</title>
        <authorList>
            <person name="Kuzmanovi N."/>
            <person name="Smalla K."/>
            <person name="Gronow S."/>
            <person name="PuBawska J."/>
        </authorList>
    </citation>
    <scope>NUCLEOTIDE SEQUENCE [LARGE SCALE GENOMIC DNA]</scope>
    <source>
        <strain evidence="6 7">CCBAU 85046</strain>
    </source>
</reference>
<keyword evidence="3 5" id="KW-1133">Transmembrane helix</keyword>
<dbReference type="EMBL" id="PCDP01000035">
    <property type="protein sequence ID" value="PZM14152.1"/>
    <property type="molecule type" value="Genomic_DNA"/>
</dbReference>
<sequence>MADDAPDLVPLVKALTRAPTLFGVPYMFAMFNIVVTAVIFLATKNLLTLLLVLPIHSFGYFLSLLDDQMFMVLRVKAAKTPPRSKAVWHVKSYAPGDSA</sequence>
<organism evidence="6 7">
    <name type="scientific">Rhizobium tubonense</name>
    <dbReference type="NCBI Taxonomy" id="484088"/>
    <lineage>
        <taxon>Bacteria</taxon>
        <taxon>Pseudomonadati</taxon>
        <taxon>Pseudomonadota</taxon>
        <taxon>Alphaproteobacteria</taxon>
        <taxon>Hyphomicrobiales</taxon>
        <taxon>Rhizobiaceae</taxon>
        <taxon>Rhizobium/Agrobacterium group</taxon>
        <taxon>Rhizobium</taxon>
    </lineage>
</organism>
<evidence type="ECO:0000256" key="4">
    <source>
        <dbReference type="ARBA" id="ARBA00023136"/>
    </source>
</evidence>
<evidence type="ECO:0000256" key="1">
    <source>
        <dbReference type="ARBA" id="ARBA00004370"/>
    </source>
</evidence>
<feature type="transmembrane region" description="Helical" evidence="5">
    <location>
        <begin position="46"/>
        <end position="65"/>
    </location>
</feature>
<dbReference type="AlphaFoldDB" id="A0A2W4CN16"/>
<evidence type="ECO:0000256" key="3">
    <source>
        <dbReference type="ARBA" id="ARBA00022989"/>
    </source>
</evidence>
<dbReference type="OrthoDB" id="7923381at2"/>
<accession>A0A2W4CN16</accession>
<comment type="caution">
    <text evidence="6">The sequence shown here is derived from an EMBL/GenBank/DDBJ whole genome shotgun (WGS) entry which is preliminary data.</text>
</comment>
<evidence type="ECO:0000313" key="7">
    <source>
        <dbReference type="Proteomes" id="UP000248925"/>
    </source>
</evidence>
<gene>
    <name evidence="6" type="ORF">CPY51_13980</name>
</gene>
<evidence type="ECO:0000313" key="6">
    <source>
        <dbReference type="EMBL" id="PZM14152.1"/>
    </source>
</evidence>
<comment type="subcellular location">
    <subcellularLocation>
        <location evidence="1">Membrane</location>
    </subcellularLocation>
</comment>
<dbReference type="GO" id="GO:0016020">
    <property type="term" value="C:membrane"/>
    <property type="evidence" value="ECO:0007669"/>
    <property type="project" value="UniProtKB-SubCell"/>
</dbReference>
<proteinExistence type="predicted"/>
<keyword evidence="7" id="KW-1185">Reference proteome</keyword>
<dbReference type="Proteomes" id="UP000248925">
    <property type="component" value="Unassembled WGS sequence"/>
</dbReference>
<dbReference type="InterPro" id="IPR007792">
    <property type="entry name" value="T4SS_VirB3/TrbD/AvhB"/>
</dbReference>